<dbReference type="PANTHER" id="PTHR11070:SF59">
    <property type="entry name" value="DNA 3'-5' HELICASE"/>
    <property type="match status" value="1"/>
</dbReference>
<sequence length="1214" mass="129788">MSKFCLTPPSQRFELPQPDAFTTKVSQLVGEGRNLVALGAPGSGKTTLAVSLVAQAVAQGRQAVLLSPTRVRADQLRTYLVQAQTQLASRQGQAASQSPQTQPSPAQTGPAADSGVPADKSGPAQTGPAASAQTYTQDAAGAAPAASVQVDTPRVFTPAAFALRILSQWFSQRLQPLPAPVLLMGADEDAALEQLIGQVSWSQPAEVTQTRGFRAQIRNLFSRCGELGVDYQLLEQLGQAAQVQLWCEAAPLLKLWDSQSDISAANRAMALKLDTARLQDRALYALEHWYQADVTAPPQLPDLVVVDDYQDCTAATARLLHALAALNLGEAEGQGWSAGQMPSAGLGGASGAQGPGSRSSANGSGDATGAGEPGGVGVTSPGDVGHRDGRSTQIVVLGNPDEAVETFRGGDPLMLASAARDFDAVALTLPQVHRGSRQIAALIELAVQQVQVAGCISQRRPNYQHLAQNSQSVCFKIAPDDTVQVGTVAAHMRSLHLEQGLAWGQMAVIVRQSSSVELIRQELRRGGVPLAPDTPALLLRSEPAAKALLDCARAALEQLLGVPVVQEEAARALLLSPLVSFSAIELRRLRRILGESPDHLSTRVLSDTELFDQLEAAPTLAAKAKVAQAINEALAKERSEGLEALVWGAWQASGKAQYWRQLALDIEADSLLRQRADHDLDVVISLFKRLEVWSERNPSAPGQQFLDELEAQQVASDSVAALGARPQGVSVLTVAACAGRQWEFVAVLGIDDGVWPNLRLRDSLTQTGLLTDIVSQRIADTVNLASLTASLDPQALAQARAQICSDEMRLLVAAMSRANSQLWLGAVNGGEQGPSSFFNYLSRQSAIPVEPIQPGGAYTLRGLVATLRRQLMLDLKHNNGTQAPQIAALLAALAQRGVPGADPRSWLGIAGASQFLTELPAQLEGQDRLGTQVATYAVVALKQLQAQRVNQARQRGARLSPSDVENIETCPLRWYLQRHGGSPASSSAQQIGALIHWLAQQGQEHGLSREQLLDLFYRERSSLQLPGGWYGRQENQRVEKMVENLALYLANSPANMQVEVECPVRAQVELEVDGAPLKIKISGRADRLEHTSQGIDVIDFKTGASVDSAGAQTNAQLATYRIALQARGENVHGGALIMLGKENKKAQVDALTYPGSRELAPSDYLETGQGWDTDLISAAARDSLGPSYQARTGEHCRHCAYQDFCPALSDRNYL</sequence>
<evidence type="ECO:0000313" key="18">
    <source>
        <dbReference type="EMBL" id="UQF80218.1"/>
    </source>
</evidence>
<keyword evidence="5 14" id="KW-0347">Helicase</keyword>
<comment type="catalytic activity">
    <reaction evidence="11">
        <text>Couples ATP hydrolysis with the unwinding of duplex DNA by translocating in the 3'-5' direction.</text>
        <dbReference type="EC" id="5.6.2.4"/>
    </reaction>
</comment>
<dbReference type="InterPro" id="IPR011604">
    <property type="entry name" value="PDDEXK-like_dom_sf"/>
</dbReference>
<dbReference type="GO" id="GO:0043138">
    <property type="term" value="F:3'-5' DNA helicase activity"/>
    <property type="evidence" value="ECO:0007669"/>
    <property type="project" value="UniProtKB-EC"/>
</dbReference>
<dbReference type="InterPro" id="IPR000212">
    <property type="entry name" value="DNA_helicase_UvrD/REP"/>
</dbReference>
<dbReference type="AlphaFoldDB" id="A0A9E7AQT9"/>
<dbReference type="Proteomes" id="UP000830236">
    <property type="component" value="Chromosome"/>
</dbReference>
<evidence type="ECO:0000256" key="10">
    <source>
        <dbReference type="ARBA" id="ARBA00023235"/>
    </source>
</evidence>
<keyword evidence="6" id="KW-0269">Exonuclease</keyword>
<evidence type="ECO:0000256" key="3">
    <source>
        <dbReference type="ARBA" id="ARBA00022763"/>
    </source>
</evidence>
<keyword evidence="9" id="KW-0234">DNA repair</keyword>
<dbReference type="InterPro" id="IPR014017">
    <property type="entry name" value="DNA_helicase_UvrD-like_C"/>
</dbReference>
<feature type="compositionally biased region" description="Gly residues" evidence="15">
    <location>
        <begin position="345"/>
        <end position="354"/>
    </location>
</feature>
<feature type="region of interest" description="Disordered" evidence="15">
    <location>
        <begin position="334"/>
        <end position="389"/>
    </location>
</feature>
<dbReference type="PROSITE" id="PS51198">
    <property type="entry name" value="UVRD_HELICASE_ATP_BIND"/>
    <property type="match status" value="1"/>
</dbReference>
<evidence type="ECO:0000313" key="19">
    <source>
        <dbReference type="Proteomes" id="UP000830236"/>
    </source>
</evidence>
<evidence type="ECO:0000256" key="15">
    <source>
        <dbReference type="SAM" id="MobiDB-lite"/>
    </source>
</evidence>
<evidence type="ECO:0000259" key="16">
    <source>
        <dbReference type="PROSITE" id="PS51198"/>
    </source>
</evidence>
<dbReference type="KEGG" id="agh:M3I41_02775"/>
<evidence type="ECO:0000256" key="11">
    <source>
        <dbReference type="ARBA" id="ARBA00034617"/>
    </source>
</evidence>
<dbReference type="PROSITE" id="PS51217">
    <property type="entry name" value="UVRD_HELICASE_CTER"/>
    <property type="match status" value="1"/>
</dbReference>
<dbReference type="InterPro" id="IPR014016">
    <property type="entry name" value="UvrD-like_ATP-bd"/>
</dbReference>
<keyword evidence="3" id="KW-0227">DNA damage</keyword>
<evidence type="ECO:0000256" key="2">
    <source>
        <dbReference type="ARBA" id="ARBA00022741"/>
    </source>
</evidence>
<dbReference type="GO" id="GO:0000725">
    <property type="term" value="P:recombinational repair"/>
    <property type="evidence" value="ECO:0007669"/>
    <property type="project" value="TreeGrafter"/>
</dbReference>
<evidence type="ECO:0000259" key="17">
    <source>
        <dbReference type="PROSITE" id="PS51217"/>
    </source>
</evidence>
<keyword evidence="1" id="KW-0540">Nuclease</keyword>
<reference evidence="18" key="1">
    <citation type="submission" date="2022-05" db="EMBL/GenBank/DDBJ databases">
        <title>Using nanopore sequencing to obtain complete genomes from saliva samples.</title>
        <authorList>
            <person name="Baker J.L."/>
        </authorList>
    </citation>
    <scope>NUCLEOTIDE SEQUENCE</scope>
    <source>
        <strain evidence="18">JCVI-JB-Ag32</strain>
    </source>
</reference>
<protein>
    <recommendedName>
        <fullName evidence="12">DNA 3'-5' helicase</fullName>
        <ecNumber evidence="12">5.6.2.4</ecNumber>
    </recommendedName>
</protein>
<evidence type="ECO:0000256" key="4">
    <source>
        <dbReference type="ARBA" id="ARBA00022801"/>
    </source>
</evidence>
<evidence type="ECO:0000256" key="8">
    <source>
        <dbReference type="ARBA" id="ARBA00023125"/>
    </source>
</evidence>
<feature type="region of interest" description="Disordered" evidence="15">
    <location>
        <begin position="90"/>
        <end position="136"/>
    </location>
</feature>
<evidence type="ECO:0000256" key="6">
    <source>
        <dbReference type="ARBA" id="ARBA00022839"/>
    </source>
</evidence>
<evidence type="ECO:0000256" key="1">
    <source>
        <dbReference type="ARBA" id="ARBA00022722"/>
    </source>
</evidence>
<dbReference type="GO" id="GO:0005524">
    <property type="term" value="F:ATP binding"/>
    <property type="evidence" value="ECO:0007669"/>
    <property type="project" value="UniProtKB-UniRule"/>
</dbReference>
<name>A0A9E7AQT9_9ACTO</name>
<feature type="compositionally biased region" description="Gly residues" evidence="15">
    <location>
        <begin position="366"/>
        <end position="377"/>
    </location>
</feature>
<feature type="domain" description="UvrD-like helicase C-terminal" evidence="17">
    <location>
        <begin position="430"/>
        <end position="739"/>
    </location>
</feature>
<dbReference type="GO" id="GO:0003677">
    <property type="term" value="F:DNA binding"/>
    <property type="evidence" value="ECO:0007669"/>
    <property type="project" value="UniProtKB-KW"/>
</dbReference>
<keyword evidence="7 14" id="KW-0067">ATP-binding</keyword>
<dbReference type="Gene3D" id="1.10.486.10">
    <property type="entry name" value="PCRA, domain 4"/>
    <property type="match status" value="1"/>
</dbReference>
<feature type="domain" description="UvrD-like helicase ATP-binding" evidence="16">
    <location>
        <begin position="18"/>
        <end position="436"/>
    </location>
</feature>
<evidence type="ECO:0000256" key="13">
    <source>
        <dbReference type="ARBA" id="ARBA00048988"/>
    </source>
</evidence>
<keyword evidence="8" id="KW-0238">DNA-binding</keyword>
<evidence type="ECO:0000256" key="14">
    <source>
        <dbReference type="PROSITE-ProRule" id="PRU00560"/>
    </source>
</evidence>
<dbReference type="EC" id="5.6.2.4" evidence="12"/>
<dbReference type="PANTHER" id="PTHR11070">
    <property type="entry name" value="UVRD / RECB / PCRA DNA HELICASE FAMILY MEMBER"/>
    <property type="match status" value="1"/>
</dbReference>
<keyword evidence="10" id="KW-0413">Isomerase</keyword>
<organism evidence="18 19">
    <name type="scientific">Actinomyces graevenitzii</name>
    <dbReference type="NCBI Taxonomy" id="55565"/>
    <lineage>
        <taxon>Bacteria</taxon>
        <taxon>Bacillati</taxon>
        <taxon>Actinomycetota</taxon>
        <taxon>Actinomycetes</taxon>
        <taxon>Actinomycetales</taxon>
        <taxon>Actinomycetaceae</taxon>
        <taxon>Actinomyces</taxon>
    </lineage>
</organism>
<gene>
    <name evidence="18" type="ORF">M3I41_02775</name>
</gene>
<dbReference type="SUPFAM" id="SSF52540">
    <property type="entry name" value="P-loop containing nucleoside triphosphate hydrolases"/>
    <property type="match status" value="1"/>
</dbReference>
<dbReference type="GO" id="GO:0004527">
    <property type="term" value="F:exonuclease activity"/>
    <property type="evidence" value="ECO:0007669"/>
    <property type="project" value="UniProtKB-KW"/>
</dbReference>
<dbReference type="Pfam" id="PF12705">
    <property type="entry name" value="PDDEXK_1"/>
    <property type="match status" value="1"/>
</dbReference>
<feature type="compositionally biased region" description="Low complexity" evidence="15">
    <location>
        <begin position="91"/>
        <end position="112"/>
    </location>
</feature>
<feature type="binding site" evidence="14">
    <location>
        <begin position="39"/>
        <end position="46"/>
    </location>
    <ligand>
        <name>ATP</name>
        <dbReference type="ChEBI" id="CHEBI:30616"/>
    </ligand>
</feature>
<dbReference type="GO" id="GO:0005829">
    <property type="term" value="C:cytosol"/>
    <property type="evidence" value="ECO:0007669"/>
    <property type="project" value="TreeGrafter"/>
</dbReference>
<evidence type="ECO:0000256" key="9">
    <source>
        <dbReference type="ARBA" id="ARBA00023204"/>
    </source>
</evidence>
<dbReference type="EMBL" id="CP097095">
    <property type="protein sequence ID" value="UQF80218.1"/>
    <property type="molecule type" value="Genomic_DNA"/>
</dbReference>
<keyword evidence="4 14" id="KW-0378">Hydrolase</keyword>
<dbReference type="InterPro" id="IPR038726">
    <property type="entry name" value="PDDEXK_AddAB-type"/>
</dbReference>
<keyword evidence="2 14" id="KW-0547">Nucleotide-binding</keyword>
<dbReference type="Gene3D" id="3.90.320.10">
    <property type="match status" value="1"/>
</dbReference>
<dbReference type="InterPro" id="IPR027417">
    <property type="entry name" value="P-loop_NTPase"/>
</dbReference>
<comment type="catalytic activity">
    <reaction evidence="13">
        <text>ATP + H2O = ADP + phosphate + H(+)</text>
        <dbReference type="Rhea" id="RHEA:13065"/>
        <dbReference type="ChEBI" id="CHEBI:15377"/>
        <dbReference type="ChEBI" id="CHEBI:15378"/>
        <dbReference type="ChEBI" id="CHEBI:30616"/>
        <dbReference type="ChEBI" id="CHEBI:43474"/>
        <dbReference type="ChEBI" id="CHEBI:456216"/>
        <dbReference type="EC" id="5.6.2.4"/>
    </reaction>
</comment>
<evidence type="ECO:0000256" key="5">
    <source>
        <dbReference type="ARBA" id="ARBA00022806"/>
    </source>
</evidence>
<proteinExistence type="predicted"/>
<accession>A0A9E7AQT9</accession>
<dbReference type="GO" id="GO:0033202">
    <property type="term" value="C:DNA helicase complex"/>
    <property type="evidence" value="ECO:0007669"/>
    <property type="project" value="TreeGrafter"/>
</dbReference>
<evidence type="ECO:0000256" key="12">
    <source>
        <dbReference type="ARBA" id="ARBA00034808"/>
    </source>
</evidence>
<evidence type="ECO:0000256" key="7">
    <source>
        <dbReference type="ARBA" id="ARBA00022840"/>
    </source>
</evidence>
<dbReference type="Gene3D" id="3.40.50.300">
    <property type="entry name" value="P-loop containing nucleotide triphosphate hydrolases"/>
    <property type="match status" value="2"/>
</dbReference>